<sequence>MRTRWIEVLVGMFMMLGAVAVLGLALNVSGLNLSQGDDTYTVYARFENIGGLTERAKVTLSGVQIGEVGAITIDTERMMAVAALNIYAEYNFLSADSSAQILTAGLLGEQYIGIGVGFEEDVLKNGDYIQDTQSALVLEDLIGQFLFNKVSE</sequence>
<dbReference type="InterPro" id="IPR052336">
    <property type="entry name" value="MlaD_Phospholipid_Transporter"/>
</dbReference>
<evidence type="ECO:0000313" key="3">
    <source>
        <dbReference type="Proteomes" id="UP000282818"/>
    </source>
</evidence>
<reference evidence="2 3" key="1">
    <citation type="submission" date="2019-01" db="EMBL/GenBank/DDBJ databases">
        <authorList>
            <person name="Chen W.-M."/>
        </authorList>
    </citation>
    <scope>NUCLEOTIDE SEQUENCE [LARGE SCALE GENOMIC DNA]</scope>
    <source>
        <strain evidence="2 3">HPM-16</strain>
    </source>
</reference>
<comment type="caution">
    <text evidence="2">The sequence shown here is derived from an EMBL/GenBank/DDBJ whole genome shotgun (WGS) entry which is preliminary data.</text>
</comment>
<dbReference type="PANTHER" id="PTHR33371">
    <property type="entry name" value="INTERMEMBRANE PHOSPHOLIPID TRANSPORT SYSTEM BINDING PROTEIN MLAD-RELATED"/>
    <property type="match status" value="1"/>
</dbReference>
<accession>A0A437Q7Z2</accession>
<evidence type="ECO:0000313" key="2">
    <source>
        <dbReference type="EMBL" id="RVU30665.1"/>
    </source>
</evidence>
<gene>
    <name evidence="2" type="primary">mlaD</name>
    <name evidence="2" type="ORF">EOE65_10135</name>
</gene>
<dbReference type="EMBL" id="SACQ01000004">
    <property type="protein sequence ID" value="RVU30665.1"/>
    <property type="molecule type" value="Genomic_DNA"/>
</dbReference>
<dbReference type="AlphaFoldDB" id="A0A437Q7Z2"/>
<dbReference type="Proteomes" id="UP000282818">
    <property type="component" value="Unassembled WGS sequence"/>
</dbReference>
<organism evidence="2 3">
    <name type="scientific">Neptunomonas marina</name>
    <dbReference type="NCBI Taxonomy" id="1815562"/>
    <lineage>
        <taxon>Bacteria</taxon>
        <taxon>Pseudomonadati</taxon>
        <taxon>Pseudomonadota</taxon>
        <taxon>Gammaproteobacteria</taxon>
        <taxon>Oceanospirillales</taxon>
        <taxon>Oceanospirillaceae</taxon>
        <taxon>Neptunomonas</taxon>
    </lineage>
</organism>
<name>A0A437Q7Z2_9GAMM</name>
<dbReference type="RefSeq" id="WP_127694201.1">
    <property type="nucleotide sequence ID" value="NZ_SACQ01000004.1"/>
</dbReference>
<keyword evidence="3" id="KW-1185">Reference proteome</keyword>
<dbReference type="NCBIfam" id="TIGR04430">
    <property type="entry name" value="OM_asym_MlaD"/>
    <property type="match status" value="1"/>
</dbReference>
<dbReference type="InterPro" id="IPR030970">
    <property type="entry name" value="ABC_MlaD"/>
</dbReference>
<proteinExistence type="predicted"/>
<protein>
    <submittedName>
        <fullName evidence="2">Outer membrane lipid asymmetry maintenance protein MlaD</fullName>
    </submittedName>
</protein>
<dbReference type="GO" id="GO:0005548">
    <property type="term" value="F:phospholipid transporter activity"/>
    <property type="evidence" value="ECO:0007669"/>
    <property type="project" value="TreeGrafter"/>
</dbReference>
<dbReference type="InterPro" id="IPR003399">
    <property type="entry name" value="Mce/MlaD"/>
</dbReference>
<feature type="domain" description="Mce/MlaD" evidence="1">
    <location>
        <begin position="39"/>
        <end position="114"/>
    </location>
</feature>
<dbReference type="GO" id="GO:0005543">
    <property type="term" value="F:phospholipid binding"/>
    <property type="evidence" value="ECO:0007669"/>
    <property type="project" value="TreeGrafter"/>
</dbReference>
<dbReference type="PANTHER" id="PTHR33371:SF4">
    <property type="entry name" value="INTERMEMBRANE PHOSPHOLIPID TRANSPORT SYSTEM BINDING PROTEIN MLAD"/>
    <property type="match status" value="1"/>
</dbReference>
<dbReference type="Pfam" id="PF02470">
    <property type="entry name" value="MlaD"/>
    <property type="match status" value="1"/>
</dbReference>
<evidence type="ECO:0000259" key="1">
    <source>
        <dbReference type="Pfam" id="PF02470"/>
    </source>
</evidence>